<proteinExistence type="predicted"/>
<keyword evidence="2" id="KW-1185">Reference proteome</keyword>
<gene>
    <name evidence="1" type="ORF">HPB47_017052</name>
</gene>
<accession>A0AC60QPA1</accession>
<sequence>MLARRLCPAAASLLAAVAVSAAVWTLVGSEPLPGASTDQGTESAPAQSPALRPSSPRRPERAWASQQRHENQVGDKDAVAEGRIFASLLRVFEAAEWDKVFVKMARVVVNYFTDMAFKVLFGSTGSKEAARALHKGAGLQVSPGRPKRDVEAEFLSQRQRVSQLPAECQRRVACRVGQHFGSIQNLRALAPMLRTVDRSLVEAALHGMSNQDCDAAYPDCHLP</sequence>
<name>A0AC60QPA1_IXOPE</name>
<organism evidence="1 2">
    <name type="scientific">Ixodes persulcatus</name>
    <name type="common">Taiga tick</name>
    <dbReference type="NCBI Taxonomy" id="34615"/>
    <lineage>
        <taxon>Eukaryota</taxon>
        <taxon>Metazoa</taxon>
        <taxon>Ecdysozoa</taxon>
        <taxon>Arthropoda</taxon>
        <taxon>Chelicerata</taxon>
        <taxon>Arachnida</taxon>
        <taxon>Acari</taxon>
        <taxon>Parasitiformes</taxon>
        <taxon>Ixodida</taxon>
        <taxon>Ixodoidea</taxon>
        <taxon>Ixodidae</taxon>
        <taxon>Ixodinae</taxon>
        <taxon>Ixodes</taxon>
    </lineage>
</organism>
<dbReference type="EMBL" id="JABSTQ010005889">
    <property type="protein sequence ID" value="KAG0438340.1"/>
    <property type="molecule type" value="Genomic_DNA"/>
</dbReference>
<evidence type="ECO:0000313" key="2">
    <source>
        <dbReference type="Proteomes" id="UP000805193"/>
    </source>
</evidence>
<dbReference type="Proteomes" id="UP000805193">
    <property type="component" value="Unassembled WGS sequence"/>
</dbReference>
<protein>
    <submittedName>
        <fullName evidence="1">Uncharacterized protein</fullName>
    </submittedName>
</protein>
<comment type="caution">
    <text evidence="1">The sequence shown here is derived from an EMBL/GenBank/DDBJ whole genome shotgun (WGS) entry which is preliminary data.</text>
</comment>
<evidence type="ECO:0000313" key="1">
    <source>
        <dbReference type="EMBL" id="KAG0438340.1"/>
    </source>
</evidence>
<reference evidence="1 2" key="1">
    <citation type="journal article" date="2020" name="Cell">
        <title>Large-Scale Comparative Analyses of Tick Genomes Elucidate Their Genetic Diversity and Vector Capacities.</title>
        <authorList>
            <consortium name="Tick Genome and Microbiome Consortium (TIGMIC)"/>
            <person name="Jia N."/>
            <person name="Wang J."/>
            <person name="Shi W."/>
            <person name="Du L."/>
            <person name="Sun Y."/>
            <person name="Zhan W."/>
            <person name="Jiang J.F."/>
            <person name="Wang Q."/>
            <person name="Zhang B."/>
            <person name="Ji P."/>
            <person name="Bell-Sakyi L."/>
            <person name="Cui X.M."/>
            <person name="Yuan T.T."/>
            <person name="Jiang B.G."/>
            <person name="Yang W.F."/>
            <person name="Lam T.T."/>
            <person name="Chang Q.C."/>
            <person name="Ding S.J."/>
            <person name="Wang X.J."/>
            <person name="Zhu J.G."/>
            <person name="Ruan X.D."/>
            <person name="Zhao L."/>
            <person name="Wei J.T."/>
            <person name="Ye R.Z."/>
            <person name="Que T.C."/>
            <person name="Du C.H."/>
            <person name="Zhou Y.H."/>
            <person name="Cheng J.X."/>
            <person name="Dai P.F."/>
            <person name="Guo W.B."/>
            <person name="Han X.H."/>
            <person name="Huang E.J."/>
            <person name="Li L.F."/>
            <person name="Wei W."/>
            <person name="Gao Y.C."/>
            <person name="Liu J.Z."/>
            <person name="Shao H.Z."/>
            <person name="Wang X."/>
            <person name="Wang C.C."/>
            <person name="Yang T.C."/>
            <person name="Huo Q.B."/>
            <person name="Li W."/>
            <person name="Chen H.Y."/>
            <person name="Chen S.E."/>
            <person name="Zhou L.G."/>
            <person name="Ni X.B."/>
            <person name="Tian J.H."/>
            <person name="Sheng Y."/>
            <person name="Liu T."/>
            <person name="Pan Y.S."/>
            <person name="Xia L.Y."/>
            <person name="Li J."/>
            <person name="Zhao F."/>
            <person name="Cao W.C."/>
        </authorList>
    </citation>
    <scope>NUCLEOTIDE SEQUENCE [LARGE SCALE GENOMIC DNA]</scope>
    <source>
        <strain evidence="1">Iper-2018</strain>
    </source>
</reference>